<dbReference type="EMBL" id="CP001848">
    <property type="protein sequence ID" value="ADB16408.1"/>
    <property type="molecule type" value="Genomic_DNA"/>
</dbReference>
<evidence type="ECO:0000313" key="1">
    <source>
        <dbReference type="EMBL" id="ADB16408.1"/>
    </source>
</evidence>
<dbReference type="KEGG" id="psl:Psta_1733"/>
<dbReference type="STRING" id="530564.Psta_1733"/>
<sequence length="154" mass="16572">MSDLLHGFWAPVTLPIQWGDQDAFGHVNNVVYLRWLETARIVYLDAVGLGHHAAEATSAERASATAAVGPILASVTCDFLRQLHYGDEVTIASRTTKIGNTSLTLEHLVASRDLGCIVARGISVCVAFDYTSQTKVTIPDAVRQKIAALEGNPI</sequence>
<dbReference type="AlphaFoldDB" id="D2QYV3"/>
<dbReference type="eggNOG" id="COG0824">
    <property type="taxonomic scope" value="Bacteria"/>
</dbReference>
<gene>
    <name evidence="1" type="ordered locus">Psta_1733</name>
</gene>
<name>D2QYV3_PIRSD</name>
<organism evidence="1 2">
    <name type="scientific">Pirellula staleyi (strain ATCC 27377 / DSM 6068 / ICPB 4128)</name>
    <name type="common">Pirella staleyi</name>
    <dbReference type="NCBI Taxonomy" id="530564"/>
    <lineage>
        <taxon>Bacteria</taxon>
        <taxon>Pseudomonadati</taxon>
        <taxon>Planctomycetota</taxon>
        <taxon>Planctomycetia</taxon>
        <taxon>Pirellulales</taxon>
        <taxon>Pirellulaceae</taxon>
        <taxon>Pirellula</taxon>
    </lineage>
</organism>
<proteinExistence type="predicted"/>
<dbReference type="OrthoDB" id="9799036at2"/>
<dbReference type="Proteomes" id="UP000001887">
    <property type="component" value="Chromosome"/>
</dbReference>
<evidence type="ECO:0000313" key="2">
    <source>
        <dbReference type="Proteomes" id="UP000001887"/>
    </source>
</evidence>
<dbReference type="SUPFAM" id="SSF54637">
    <property type="entry name" value="Thioesterase/thiol ester dehydrase-isomerase"/>
    <property type="match status" value="1"/>
</dbReference>
<dbReference type="InterPro" id="IPR050563">
    <property type="entry name" value="4-hydroxybenzoyl-CoA_TE"/>
</dbReference>
<dbReference type="PANTHER" id="PTHR31793">
    <property type="entry name" value="4-HYDROXYBENZOYL-COA THIOESTERASE FAMILY MEMBER"/>
    <property type="match status" value="1"/>
</dbReference>
<dbReference type="CDD" id="cd00586">
    <property type="entry name" value="4HBT"/>
    <property type="match status" value="1"/>
</dbReference>
<dbReference type="InterPro" id="IPR029069">
    <property type="entry name" value="HotDog_dom_sf"/>
</dbReference>
<protein>
    <submittedName>
        <fullName evidence="1">Thioesterase superfamily protein</fullName>
    </submittedName>
</protein>
<dbReference type="GO" id="GO:0047617">
    <property type="term" value="F:fatty acyl-CoA hydrolase activity"/>
    <property type="evidence" value="ECO:0007669"/>
    <property type="project" value="TreeGrafter"/>
</dbReference>
<dbReference type="PANTHER" id="PTHR31793:SF39">
    <property type="entry name" value="THIOESTERASE_THIOL ESTER DEHYDRASE-ISOMERASE"/>
    <property type="match status" value="1"/>
</dbReference>
<reference evidence="1 2" key="1">
    <citation type="journal article" date="2009" name="Stand. Genomic Sci.">
        <title>Complete genome sequence of Pirellula staleyi type strain (ATCC 27377).</title>
        <authorList>
            <person name="Clum A."/>
            <person name="Tindall B.J."/>
            <person name="Sikorski J."/>
            <person name="Ivanova N."/>
            <person name="Mavrommatis K."/>
            <person name="Lucas S."/>
            <person name="Glavina del Rio T."/>
            <person name="Nolan M."/>
            <person name="Chen F."/>
            <person name="Tice H."/>
            <person name="Pitluck S."/>
            <person name="Cheng J.F."/>
            <person name="Chertkov O."/>
            <person name="Brettin T."/>
            <person name="Han C."/>
            <person name="Detter J.C."/>
            <person name="Kuske C."/>
            <person name="Bruce D."/>
            <person name="Goodwin L."/>
            <person name="Ovchinikova G."/>
            <person name="Pati A."/>
            <person name="Mikhailova N."/>
            <person name="Chen A."/>
            <person name="Palaniappan K."/>
            <person name="Land M."/>
            <person name="Hauser L."/>
            <person name="Chang Y.J."/>
            <person name="Jeffries C.D."/>
            <person name="Chain P."/>
            <person name="Rohde M."/>
            <person name="Goker M."/>
            <person name="Bristow J."/>
            <person name="Eisen J.A."/>
            <person name="Markowitz V."/>
            <person name="Hugenholtz P."/>
            <person name="Kyrpides N.C."/>
            <person name="Klenk H.P."/>
            <person name="Lapidus A."/>
        </authorList>
    </citation>
    <scope>NUCLEOTIDE SEQUENCE [LARGE SCALE GENOMIC DNA]</scope>
    <source>
        <strain evidence="2">ATCC 27377 / DSM 6068 / ICPB 4128</strain>
    </source>
</reference>
<accession>D2QYV3</accession>
<keyword evidence="2" id="KW-1185">Reference proteome</keyword>
<dbReference type="Pfam" id="PF13279">
    <property type="entry name" value="4HBT_2"/>
    <property type="match status" value="1"/>
</dbReference>
<dbReference type="Gene3D" id="3.10.129.10">
    <property type="entry name" value="Hotdog Thioesterase"/>
    <property type="match status" value="1"/>
</dbReference>
<dbReference type="HOGENOM" id="CLU_101141_2_2_0"/>